<dbReference type="PANTHER" id="PTHR35908:SF1">
    <property type="entry name" value="CONSERVED PROTEIN"/>
    <property type="match status" value="1"/>
</dbReference>
<dbReference type="RefSeq" id="WP_272734855.1">
    <property type="nucleotide sequence ID" value="NZ_CP116942.1"/>
</dbReference>
<evidence type="ECO:0000313" key="2">
    <source>
        <dbReference type="EMBL" id="WCO65330.1"/>
    </source>
</evidence>
<dbReference type="Pfam" id="PF18029">
    <property type="entry name" value="Glyoxalase_6"/>
    <property type="match status" value="1"/>
</dbReference>
<keyword evidence="3" id="KW-1185">Reference proteome</keyword>
<sequence>MAHLRDVTFDCRHPASLARFWAEALEGYAVAPYDEAELERLRDLGVEDPEDDPTVLVVGPVGAPRIFFQRVPEAKVVKNRVHLDLVADDADAEADRLEALGATRQEAQPDDRFIVLGDPEGNELCLMRAVS</sequence>
<dbReference type="SUPFAM" id="SSF54593">
    <property type="entry name" value="Glyoxalase/Bleomycin resistance protein/Dihydroxybiphenyl dioxygenase"/>
    <property type="match status" value="1"/>
</dbReference>
<dbReference type="InterPro" id="IPR041581">
    <property type="entry name" value="Glyoxalase_6"/>
</dbReference>
<dbReference type="KEGG" id="ima:PO878_12570"/>
<gene>
    <name evidence="2" type="ORF">PO878_12570</name>
</gene>
<dbReference type="Gene3D" id="3.10.180.10">
    <property type="entry name" value="2,3-Dihydroxybiphenyl 1,2-Dioxygenase, domain 1"/>
    <property type="match status" value="1"/>
</dbReference>
<organism evidence="2 3">
    <name type="scientific">Iamia majanohamensis</name>
    <dbReference type="NCBI Taxonomy" id="467976"/>
    <lineage>
        <taxon>Bacteria</taxon>
        <taxon>Bacillati</taxon>
        <taxon>Actinomycetota</taxon>
        <taxon>Acidimicrobiia</taxon>
        <taxon>Acidimicrobiales</taxon>
        <taxon>Iamiaceae</taxon>
        <taxon>Iamia</taxon>
    </lineage>
</organism>
<protein>
    <submittedName>
        <fullName evidence="2">VOC family protein</fullName>
    </submittedName>
</protein>
<proteinExistence type="predicted"/>
<reference evidence="2" key="1">
    <citation type="submission" date="2023-01" db="EMBL/GenBank/DDBJ databases">
        <title>The diversity of Class Acidimicrobiia in South China Sea sediment environments and the proposal of Iamia marina sp. nov., a novel species of the genus Iamia.</title>
        <authorList>
            <person name="He Y."/>
            <person name="Tian X."/>
        </authorList>
    </citation>
    <scope>NUCLEOTIDE SEQUENCE</scope>
    <source>
        <strain evidence="2">DSM 19957</strain>
    </source>
</reference>
<dbReference type="PANTHER" id="PTHR35908">
    <property type="entry name" value="HYPOTHETICAL FUSION PROTEIN"/>
    <property type="match status" value="1"/>
</dbReference>
<dbReference type="EMBL" id="CP116942">
    <property type="protein sequence ID" value="WCO65330.1"/>
    <property type="molecule type" value="Genomic_DNA"/>
</dbReference>
<dbReference type="Proteomes" id="UP001216390">
    <property type="component" value="Chromosome"/>
</dbReference>
<evidence type="ECO:0000259" key="1">
    <source>
        <dbReference type="Pfam" id="PF18029"/>
    </source>
</evidence>
<feature type="domain" description="Glyoxalase-like" evidence="1">
    <location>
        <begin position="7"/>
        <end position="126"/>
    </location>
</feature>
<name>A0AAE9Y300_9ACTN</name>
<evidence type="ECO:0000313" key="3">
    <source>
        <dbReference type="Proteomes" id="UP001216390"/>
    </source>
</evidence>
<dbReference type="InterPro" id="IPR029068">
    <property type="entry name" value="Glyas_Bleomycin-R_OHBP_Dase"/>
</dbReference>
<dbReference type="AlphaFoldDB" id="A0AAE9Y300"/>
<accession>A0AAE9Y300</accession>